<dbReference type="InterPro" id="IPR025724">
    <property type="entry name" value="GAG-pre-integrase_dom"/>
</dbReference>
<feature type="coiled-coil region" evidence="1">
    <location>
        <begin position="115"/>
        <end position="142"/>
    </location>
</feature>
<organism evidence="5">
    <name type="scientific">Tanacetum cinerariifolium</name>
    <name type="common">Dalmatian daisy</name>
    <name type="synonym">Chrysanthemum cinerariifolium</name>
    <dbReference type="NCBI Taxonomy" id="118510"/>
    <lineage>
        <taxon>Eukaryota</taxon>
        <taxon>Viridiplantae</taxon>
        <taxon>Streptophyta</taxon>
        <taxon>Embryophyta</taxon>
        <taxon>Tracheophyta</taxon>
        <taxon>Spermatophyta</taxon>
        <taxon>Magnoliopsida</taxon>
        <taxon>eudicotyledons</taxon>
        <taxon>Gunneridae</taxon>
        <taxon>Pentapetalae</taxon>
        <taxon>asterids</taxon>
        <taxon>campanulids</taxon>
        <taxon>Asterales</taxon>
        <taxon>Asteraceae</taxon>
        <taxon>Asteroideae</taxon>
        <taxon>Anthemideae</taxon>
        <taxon>Anthemidinae</taxon>
        <taxon>Tanacetum</taxon>
    </lineage>
</organism>
<dbReference type="Pfam" id="PF13976">
    <property type="entry name" value="gag_pre-integrs"/>
    <property type="match status" value="1"/>
</dbReference>
<feature type="compositionally biased region" description="Polar residues" evidence="2">
    <location>
        <begin position="495"/>
        <end position="514"/>
    </location>
</feature>
<evidence type="ECO:0000256" key="1">
    <source>
        <dbReference type="SAM" id="Coils"/>
    </source>
</evidence>
<keyword evidence="1" id="KW-0175">Coiled coil</keyword>
<gene>
    <name evidence="5" type="ORF">Tci_013018</name>
</gene>
<comment type="caution">
    <text evidence="5">The sequence shown here is derived from an EMBL/GenBank/DDBJ whole genome shotgun (WGS) entry which is preliminary data.</text>
</comment>
<sequence length="1449" mass="164547">MTDYSLWEVILNGDSPSPTRIVDGAIQIIAPTTAEQRLAKKKKLKARGNLLMALLDKHQLKFNIHKDARTLMEAIEKRFVEILGKTISQEDINQKFLRSLPSEWKTHTLIWKNKADLEEQSLDDLFNNLKIYEAEVKDLKQIDPDDLEEIDLKWQMAMLTMRARRFLKRTGRNIGANGMDTIRFDMSKVKSYNWHRRGHFARECRLPRDNRNKEATRRPVPTEVSTSNALEFQCDALMAYASSGSSSSPGSDNEVAPCSEAYSKAYANLQTHYDKLIVKFRKSQFDVLSYKTGLESVQARLVVYQKSENVFEEDINLLKLDVMLRDNVPTSSKNVSKLLESQVSDKTSLGFDSQVFNSQVFNCEELHNYESNNSVPKNPENYRYKTGDGYHAVPPPYTGTFMPPKPDLVFNDAPTTSESVVTVFNVESSINKPSKDMSKTLRPDAPIIEDWISDSEDETENESVPKQKKPSFYSRHSKTPKDSVKKVEHLKQAENLRTNNQQPLPTDVPQSTGKSPRPVIHVVNKAHSPKEGTKGNAKKASANWVWKPKYKVLDHVSRLTKINRGYVAFGGNPKGGKISSKGKIKTGKLDFDDVYFVKELRFNLFSVIKMCDKKNSVLFIDAECVVLSFNYKLPDQNYVLLRVPRKNNMYNVDLKNVVPLGDLTCMFAKATLDESSLWHRRLGHINFKNINKLVNGNLVRGLPSNIFENNHSCVACQKGKQHRASCKSKPIHYYISPFELRQLILPAMYKIRIGPKRLFDIDTLTKSMNYQPVVTRNQPNDNVVIKEYLDADADVADTAFDVKGNENDAYVSANGSTKTDNKKYDEKDKRDDKEKSLVDSPIGVRDLRAKFEEFSSNNTNSVNAVSAPVIAVGFNPTNNTNRFNNASPFVNAVSPNFRIARKYFFMDPSKYPDDPDFPELEDVVYSYDEEDVGAETDLPYLETIISIGPILTTRVYKDHPITQIIGDLTSAPQTRSMTRMVKEQGGLHQINDKDFRTCMFACFLSQEEPKKVLVDLPKVKSAIGSKWVFMNKKDKRVIVTRNKARLVAHGHTQEEGIGYDEAFAPVVRIKAIRLFLAYTSIMGFMVYQMDVKSAFVYGTFEEEVYVCKPLGFEDLDYLDKVYKVYVDDIIFRSTNKELCKAFEKLMKDKFQMSSMGELIFFLGLQVKQKNDGIFISHDKYIAKILRKFGFTDVKSASTPIETEKPLIKDLDAYSDSDYAGASIDRKSTTRVLIEAQQHISNESPLLGVNTPRCNEDSIELIELMVFMCLSAKRTAWNEFSCSMASVVICLATVQPQPQAAEEEEEDPTPTPHATPHASPPQEQPTSPHDFTIPLLTILMETCVSLSQKVADLEQDKYTQALEILKLKKRVKKLEKKKRLTSLGFKRLRKVTINQEEVNAASKGVNAAEPTVFDDVEVTITMDPTLIKIPVEKAKLLDEQIVHKLHDEEV</sequence>
<name>A0A6L2JWE0_TANCI</name>
<accession>A0A6L2JWE0</accession>
<feature type="compositionally biased region" description="Basic and acidic residues" evidence="2">
    <location>
        <begin position="819"/>
        <end position="837"/>
    </location>
</feature>
<evidence type="ECO:0000259" key="3">
    <source>
        <dbReference type="Pfam" id="PF07727"/>
    </source>
</evidence>
<dbReference type="InterPro" id="IPR013103">
    <property type="entry name" value="RVT_2"/>
</dbReference>
<feature type="compositionally biased region" description="Basic and acidic residues" evidence="2">
    <location>
        <begin position="479"/>
        <end position="494"/>
    </location>
</feature>
<dbReference type="Pfam" id="PF07727">
    <property type="entry name" value="RVT_2"/>
    <property type="match status" value="1"/>
</dbReference>
<feature type="domain" description="GAG-pre-integrase" evidence="4">
    <location>
        <begin position="649"/>
        <end position="721"/>
    </location>
</feature>
<feature type="region of interest" description="Disordered" evidence="2">
    <location>
        <begin position="450"/>
        <end position="517"/>
    </location>
</feature>
<evidence type="ECO:0000256" key="2">
    <source>
        <dbReference type="SAM" id="MobiDB-lite"/>
    </source>
</evidence>
<dbReference type="EMBL" id="BKCJ010001384">
    <property type="protein sequence ID" value="GEU41040.1"/>
    <property type="molecule type" value="Genomic_DNA"/>
</dbReference>
<protein>
    <submittedName>
        <fullName evidence="5">Putative ribonuclease H-like domain-containing protein</fullName>
    </submittedName>
</protein>
<evidence type="ECO:0000313" key="5">
    <source>
        <dbReference type="EMBL" id="GEU41040.1"/>
    </source>
</evidence>
<feature type="compositionally biased region" description="Acidic residues" evidence="2">
    <location>
        <begin position="451"/>
        <end position="461"/>
    </location>
</feature>
<feature type="compositionally biased region" description="Pro residues" evidence="2">
    <location>
        <begin position="1308"/>
        <end position="1322"/>
    </location>
</feature>
<feature type="region of interest" description="Disordered" evidence="2">
    <location>
        <begin position="1297"/>
        <end position="1329"/>
    </location>
</feature>
<feature type="domain" description="Reverse transcriptase Ty1/copia-type" evidence="3">
    <location>
        <begin position="1013"/>
        <end position="1123"/>
    </location>
</feature>
<evidence type="ECO:0000259" key="4">
    <source>
        <dbReference type="Pfam" id="PF13976"/>
    </source>
</evidence>
<feature type="region of interest" description="Disordered" evidence="2">
    <location>
        <begin position="811"/>
        <end position="837"/>
    </location>
</feature>
<reference evidence="5" key="1">
    <citation type="journal article" date="2019" name="Sci. Rep.">
        <title>Draft genome of Tanacetum cinerariifolium, the natural source of mosquito coil.</title>
        <authorList>
            <person name="Yamashiro T."/>
            <person name="Shiraishi A."/>
            <person name="Satake H."/>
            <person name="Nakayama K."/>
        </authorList>
    </citation>
    <scope>NUCLEOTIDE SEQUENCE</scope>
</reference>
<proteinExistence type="predicted"/>